<organism evidence="2 3">
    <name type="scientific">Phaeovibrio sulfidiphilus</name>
    <dbReference type="NCBI Taxonomy" id="1220600"/>
    <lineage>
        <taxon>Bacteria</taxon>
        <taxon>Pseudomonadati</taxon>
        <taxon>Pseudomonadota</taxon>
        <taxon>Alphaproteobacteria</taxon>
        <taxon>Rhodospirillales</taxon>
        <taxon>Rhodospirillaceae</taxon>
        <taxon>Phaeovibrio</taxon>
    </lineage>
</organism>
<feature type="compositionally biased region" description="Basic and acidic residues" evidence="1">
    <location>
        <begin position="1"/>
        <end position="11"/>
    </location>
</feature>
<dbReference type="EMBL" id="JACZHT010000002">
    <property type="protein sequence ID" value="MBE1236664.1"/>
    <property type="molecule type" value="Genomic_DNA"/>
</dbReference>
<dbReference type="Pfam" id="PF10098">
    <property type="entry name" value="DUF2336"/>
    <property type="match status" value="1"/>
</dbReference>
<dbReference type="AlphaFoldDB" id="A0A8J7CD43"/>
<gene>
    <name evidence="2" type="ORF">IHV25_03225</name>
</gene>
<dbReference type="PIRSF" id="PIRSF035865">
    <property type="entry name" value="UCP035865"/>
    <property type="match status" value="1"/>
</dbReference>
<sequence>MVKKLISESDVSRLLSDPSGSNRAETADKIARQFGDGALTDRERGLAEDIFRLLARDMEIRVRQTLSLCLKECSDLSRDIALTLAHDVDEVALPLLESSSVLTDEDLVEIVRLNSESKMTAIARRDGVSEIVSGELVEHGTEAVVSTLISNETARVGDDTLEQVVDRFGESGQIQDRLVSFARLPSTVAEKLATKISANFQEALLSRSDISPNTAAWLVLQTWEKTVLSVSSEDTDSQFERLIHQLMNTNRMTPSLVFRSLCMGNVKFFEHALAALSGMPLNVACPMVHDQGERGFRKIYEASGLPDRFMHAMYAAINVVSEIELDGREDDQKRFSRRMLERILTQYSANGVELEDEDLDYLLDKMQQFPSDITLSRTSGSPVYRS</sequence>
<proteinExistence type="predicted"/>
<comment type="caution">
    <text evidence="2">The sequence shown here is derived from an EMBL/GenBank/DDBJ whole genome shotgun (WGS) entry which is preliminary data.</text>
</comment>
<accession>A0A8J7CD43</accession>
<name>A0A8J7CD43_9PROT</name>
<evidence type="ECO:0000256" key="1">
    <source>
        <dbReference type="SAM" id="MobiDB-lite"/>
    </source>
</evidence>
<dbReference type="InterPro" id="IPR014598">
    <property type="entry name" value="UCP035865"/>
</dbReference>
<dbReference type="InterPro" id="IPR019285">
    <property type="entry name" value="DUF2336"/>
</dbReference>
<evidence type="ECO:0000313" key="3">
    <source>
        <dbReference type="Proteomes" id="UP000631034"/>
    </source>
</evidence>
<feature type="region of interest" description="Disordered" evidence="1">
    <location>
        <begin position="1"/>
        <end position="24"/>
    </location>
</feature>
<protein>
    <submittedName>
        <fullName evidence="2">DUF2336 domain-containing protein</fullName>
    </submittedName>
</protein>
<evidence type="ECO:0000313" key="2">
    <source>
        <dbReference type="EMBL" id="MBE1236664.1"/>
    </source>
</evidence>
<keyword evidence="3" id="KW-1185">Reference proteome</keyword>
<dbReference type="Proteomes" id="UP000631034">
    <property type="component" value="Unassembled WGS sequence"/>
</dbReference>
<reference evidence="2" key="1">
    <citation type="submission" date="2020-10" db="EMBL/GenBank/DDBJ databases">
        <title>Genome sequence of the unusual species of purple photosynthetic bacteria, Phaeovibrio sulfidiphilus DSM 23193, type strain.</title>
        <authorList>
            <person name="Kyndt J.A."/>
            <person name="Meyer T.E."/>
        </authorList>
    </citation>
    <scope>NUCLEOTIDE SEQUENCE</scope>
    <source>
        <strain evidence="2">DSM 23193</strain>
    </source>
</reference>